<gene>
    <name evidence="2" type="ORF">RS81_01239</name>
</gene>
<keyword evidence="1" id="KW-1133">Transmembrane helix</keyword>
<feature type="transmembrane region" description="Helical" evidence="1">
    <location>
        <begin position="55"/>
        <end position="77"/>
    </location>
</feature>
<dbReference type="Proteomes" id="UP000033956">
    <property type="component" value="Unassembled WGS sequence"/>
</dbReference>
<keyword evidence="1" id="KW-0472">Membrane</keyword>
<dbReference type="AlphaFoldDB" id="A0A0M2HBP2"/>
<evidence type="ECO:0000313" key="2">
    <source>
        <dbReference type="EMBL" id="KJL42081.1"/>
    </source>
</evidence>
<evidence type="ECO:0000256" key="1">
    <source>
        <dbReference type="SAM" id="Phobius"/>
    </source>
</evidence>
<evidence type="ECO:0000313" key="3">
    <source>
        <dbReference type="Proteomes" id="UP000033956"/>
    </source>
</evidence>
<organism evidence="2 3">
    <name type="scientific">Microbacterium terrae</name>
    <dbReference type="NCBI Taxonomy" id="69369"/>
    <lineage>
        <taxon>Bacteria</taxon>
        <taxon>Bacillati</taxon>
        <taxon>Actinomycetota</taxon>
        <taxon>Actinomycetes</taxon>
        <taxon>Micrococcales</taxon>
        <taxon>Microbacteriaceae</taxon>
        <taxon>Microbacterium</taxon>
    </lineage>
</organism>
<feature type="transmembrane region" description="Helical" evidence="1">
    <location>
        <begin position="27"/>
        <end position="43"/>
    </location>
</feature>
<accession>A0A0M2HBP2</accession>
<keyword evidence="1" id="KW-0812">Transmembrane</keyword>
<dbReference type="PATRIC" id="fig|92835.4.peg.1256"/>
<protein>
    <submittedName>
        <fullName evidence="2">Uncharacterized protein</fullName>
    </submittedName>
</protein>
<dbReference type="EMBL" id="JYIZ01000042">
    <property type="protein sequence ID" value="KJL42081.1"/>
    <property type="molecule type" value="Genomic_DNA"/>
</dbReference>
<reference evidence="2 3" key="1">
    <citation type="submission" date="2015-02" db="EMBL/GenBank/DDBJ databases">
        <title>Draft genome sequences of ten Microbacterium spp. with emphasis on heavy metal contaminated environments.</title>
        <authorList>
            <person name="Corretto E."/>
        </authorList>
    </citation>
    <scope>NUCLEOTIDE SEQUENCE [LARGE SCALE GENOMIC DNA]</scope>
    <source>
        <strain evidence="2 3">DSM 12510</strain>
    </source>
</reference>
<sequence length="79" mass="7956">MWVCAAVLAVFIGLVVGADARAQWLAVGLGACLLLAFAIQLRTGRSQGFTERVAASVLGALVVMGVISLGFGLAAVIPG</sequence>
<name>A0A0M2HBP2_9MICO</name>
<dbReference type="STRING" id="92835.RS81_01239"/>
<comment type="caution">
    <text evidence="2">The sequence shown here is derived from an EMBL/GenBank/DDBJ whole genome shotgun (WGS) entry which is preliminary data.</text>
</comment>
<proteinExistence type="predicted"/>
<keyword evidence="3" id="KW-1185">Reference proteome</keyword>